<evidence type="ECO:0000259" key="3">
    <source>
        <dbReference type="Pfam" id="PF04784"/>
    </source>
</evidence>
<evidence type="ECO:0000313" key="4">
    <source>
        <dbReference type="EMBL" id="KAJ4832203.1"/>
    </source>
</evidence>
<proteinExistence type="predicted"/>
<gene>
    <name evidence="4" type="ORF">Tsubulata_038870</name>
</gene>
<dbReference type="Pfam" id="PF00462">
    <property type="entry name" value="Glutaredoxin"/>
    <property type="match status" value="1"/>
</dbReference>
<evidence type="ECO:0000259" key="2">
    <source>
        <dbReference type="Pfam" id="PF00462"/>
    </source>
</evidence>
<dbReference type="OrthoDB" id="418495at2759"/>
<dbReference type="SUPFAM" id="SSF46785">
    <property type="entry name" value="Winged helix' DNA-binding domain"/>
    <property type="match status" value="1"/>
</dbReference>
<dbReference type="InterPro" id="IPR006869">
    <property type="entry name" value="DUF547"/>
</dbReference>
<feature type="domain" description="Glutaredoxin" evidence="2">
    <location>
        <begin position="367"/>
        <end position="426"/>
    </location>
</feature>
<dbReference type="InterPro" id="IPR036249">
    <property type="entry name" value="Thioredoxin-like_sf"/>
</dbReference>
<dbReference type="PROSITE" id="PS51354">
    <property type="entry name" value="GLUTAREDOXIN_2"/>
    <property type="match status" value="1"/>
</dbReference>
<organism evidence="4 5">
    <name type="scientific">Turnera subulata</name>
    <dbReference type="NCBI Taxonomy" id="218843"/>
    <lineage>
        <taxon>Eukaryota</taxon>
        <taxon>Viridiplantae</taxon>
        <taxon>Streptophyta</taxon>
        <taxon>Embryophyta</taxon>
        <taxon>Tracheophyta</taxon>
        <taxon>Spermatophyta</taxon>
        <taxon>Magnoliopsida</taxon>
        <taxon>eudicotyledons</taxon>
        <taxon>Gunneridae</taxon>
        <taxon>Pentapetalae</taxon>
        <taxon>rosids</taxon>
        <taxon>fabids</taxon>
        <taxon>Malpighiales</taxon>
        <taxon>Passifloraceae</taxon>
        <taxon>Turnera</taxon>
    </lineage>
</organism>
<dbReference type="SUPFAM" id="SSF52833">
    <property type="entry name" value="Thioredoxin-like"/>
    <property type="match status" value="1"/>
</dbReference>
<protein>
    <recommendedName>
        <fullName evidence="6">Glutaredoxin domain-containing protein</fullName>
    </recommendedName>
</protein>
<dbReference type="Gene3D" id="3.40.30.10">
    <property type="entry name" value="Glutaredoxin"/>
    <property type="match status" value="1"/>
</dbReference>
<evidence type="ECO:0008006" key="6">
    <source>
        <dbReference type="Google" id="ProtNLM"/>
    </source>
</evidence>
<dbReference type="Gene3D" id="1.10.10.10">
    <property type="entry name" value="Winged helix-like DNA-binding domain superfamily/Winged helix DNA-binding domain"/>
    <property type="match status" value="1"/>
</dbReference>
<sequence>VIFGIEWKETHTLIHKQALRSYTYYNVASQFTIILIPLDLHSPLSLLCPSRPPISFINLYSFFRSISTHPRPYPTAMEKEMPVAVDDRRVNSGSSGGEMEDEREAGEVKKQAGQAQELPEEVEVEPVEMMSKAIDTKLEEGDNSGNSDDVEPESESELERKRINNRNDDDLGGKREEEVTVLESHSGREEVIINSSTGGGGSKEDIVVEYAGKERDLLGSHSHQEEESTERAPQMLFKEGDETVTDGAQVPEMEAADRSLSSSSGEAEGSSAWPEKSTATFKNFVRGVMAATSFLRALTGKGHEEDDVGPILFNNEEEEYPSSAEDSQNIQPERSSSWNPLNFLMLTHDDPDKPQEGEVSQPMKGRVMVYTRLGCQSCKEVRLFLHMKRLAYVEVNIDLYPGRRLELEKFTGSPAVPKVFFNEVVIGGLDELKHLDESGKLEEKLDFLITEAPASEAPLPPLSGEDDTSSCASIDELALIARKMKEFVVIKDRFYKMRWFTSCFLGVDAVNFLSADQYLEREEVMGVTGTYFIVKSLSLMFMYSLRPQAVEFGRKMASNLFYRHILDENLFEDGNHLYRFLDDDPLVSSQCHNIPLGISVAKPKPITDIASRLRFLSYAIFEAYTSEDGKHVDYRTIHGSEEFARYLRIIQELQRVELEVMPREEKLAFFINLYNMMAIHGILVMGYPLGALERRRLFGDFKYVIGGWTYSLSAIYNGILRGNQRPPYTLMKPFGIKDKRFKVALAYPEPLIHFALVFGTRSCPALRCYSPLNIDKELTEAAHKFLRDGGLIVDPNTQTAYTTKILKWFSVDFGKNEQEVLRHAANYLEPAAAEALLELLAASQLKVIYQPYDWGLNY</sequence>
<reference evidence="4" key="2">
    <citation type="journal article" date="2023" name="Plants (Basel)">
        <title>Annotation of the Turnera subulata (Passifloraceae) Draft Genome Reveals the S-Locus Evolved after the Divergence of Turneroideae from Passifloroideae in a Stepwise Manner.</title>
        <authorList>
            <person name="Henning P.M."/>
            <person name="Roalson E.H."/>
            <person name="Mir W."/>
            <person name="McCubbin A.G."/>
            <person name="Shore J.S."/>
        </authorList>
    </citation>
    <scope>NUCLEOTIDE SEQUENCE</scope>
    <source>
        <tissue evidence="4">Leaves</tissue>
    </source>
</reference>
<dbReference type="InterPro" id="IPR002109">
    <property type="entry name" value="Glutaredoxin"/>
</dbReference>
<feature type="region of interest" description="Disordered" evidence="1">
    <location>
        <begin position="88"/>
        <end position="275"/>
    </location>
</feature>
<feature type="domain" description="DUF547" evidence="3">
    <location>
        <begin position="660"/>
        <end position="786"/>
    </location>
</feature>
<name>A0A9Q0FIQ0_9ROSI</name>
<dbReference type="AlphaFoldDB" id="A0A9Q0FIQ0"/>
<feature type="compositionally biased region" description="Basic and acidic residues" evidence="1">
    <location>
        <begin position="202"/>
        <end position="230"/>
    </location>
</feature>
<feature type="non-terminal residue" evidence="4">
    <location>
        <position position="1"/>
    </location>
</feature>
<dbReference type="Proteomes" id="UP001141552">
    <property type="component" value="Unassembled WGS sequence"/>
</dbReference>
<dbReference type="InterPro" id="IPR036390">
    <property type="entry name" value="WH_DNA-bd_sf"/>
</dbReference>
<feature type="compositionally biased region" description="Basic and acidic residues" evidence="1">
    <location>
        <begin position="157"/>
        <end position="178"/>
    </location>
</feature>
<comment type="caution">
    <text evidence="4">The sequence shown here is derived from an EMBL/GenBank/DDBJ whole genome shotgun (WGS) entry which is preliminary data.</text>
</comment>
<dbReference type="PANTHER" id="PTHR46361:SF3">
    <property type="entry name" value="ELECTRON CARRIER_ PROTEIN DISULFIDE OXIDOREDUCTASE"/>
    <property type="match status" value="1"/>
</dbReference>
<dbReference type="Pfam" id="PF04784">
    <property type="entry name" value="DUF547"/>
    <property type="match status" value="1"/>
</dbReference>
<evidence type="ECO:0000313" key="5">
    <source>
        <dbReference type="Proteomes" id="UP001141552"/>
    </source>
</evidence>
<dbReference type="EMBL" id="JAKUCV010005180">
    <property type="protein sequence ID" value="KAJ4832203.1"/>
    <property type="molecule type" value="Genomic_DNA"/>
</dbReference>
<dbReference type="InterPro" id="IPR036388">
    <property type="entry name" value="WH-like_DNA-bd_sf"/>
</dbReference>
<evidence type="ECO:0000256" key="1">
    <source>
        <dbReference type="SAM" id="MobiDB-lite"/>
    </source>
</evidence>
<reference evidence="4" key="1">
    <citation type="submission" date="2022-02" db="EMBL/GenBank/DDBJ databases">
        <authorList>
            <person name="Henning P.M."/>
            <person name="McCubbin A.G."/>
            <person name="Shore J.S."/>
        </authorList>
    </citation>
    <scope>NUCLEOTIDE SEQUENCE</scope>
    <source>
        <strain evidence="4">F60SS</strain>
        <tissue evidence="4">Leaves</tissue>
    </source>
</reference>
<accession>A0A9Q0FIQ0</accession>
<dbReference type="PANTHER" id="PTHR46361">
    <property type="entry name" value="ELECTRON CARRIER/ PROTEIN DISULFIDE OXIDOREDUCTASE"/>
    <property type="match status" value="1"/>
</dbReference>
<dbReference type="CDD" id="cd04371">
    <property type="entry name" value="DEP"/>
    <property type="match status" value="1"/>
</dbReference>
<feature type="compositionally biased region" description="Low complexity" evidence="1">
    <location>
        <begin position="261"/>
        <end position="272"/>
    </location>
</feature>
<keyword evidence="5" id="KW-1185">Reference proteome</keyword>